<name>A0A5C5Z3G6_9BACT</name>
<accession>A0A5C5Z3G6</accession>
<comment type="caution">
    <text evidence="2">The sequence shown here is derived from an EMBL/GenBank/DDBJ whole genome shotgun (WGS) entry which is preliminary data.</text>
</comment>
<organism evidence="2 3">
    <name type="scientific">Novipirellula herctigrandis</name>
    <dbReference type="NCBI Taxonomy" id="2527986"/>
    <lineage>
        <taxon>Bacteria</taxon>
        <taxon>Pseudomonadati</taxon>
        <taxon>Planctomycetota</taxon>
        <taxon>Planctomycetia</taxon>
        <taxon>Pirellulales</taxon>
        <taxon>Pirellulaceae</taxon>
        <taxon>Novipirellula</taxon>
    </lineage>
</organism>
<evidence type="ECO:0000256" key="1">
    <source>
        <dbReference type="SAM" id="MobiDB-lite"/>
    </source>
</evidence>
<evidence type="ECO:0000313" key="2">
    <source>
        <dbReference type="EMBL" id="TWT81745.1"/>
    </source>
</evidence>
<reference evidence="2 3" key="1">
    <citation type="submission" date="2019-02" db="EMBL/GenBank/DDBJ databases">
        <title>Deep-cultivation of Planctomycetes and their phenomic and genomic characterization uncovers novel biology.</title>
        <authorList>
            <person name="Wiegand S."/>
            <person name="Jogler M."/>
            <person name="Boedeker C."/>
            <person name="Pinto D."/>
            <person name="Vollmers J."/>
            <person name="Rivas-Marin E."/>
            <person name="Kohn T."/>
            <person name="Peeters S.H."/>
            <person name="Heuer A."/>
            <person name="Rast P."/>
            <person name="Oberbeckmann S."/>
            <person name="Bunk B."/>
            <person name="Jeske O."/>
            <person name="Meyerdierks A."/>
            <person name="Storesund J.E."/>
            <person name="Kallscheuer N."/>
            <person name="Luecker S."/>
            <person name="Lage O.M."/>
            <person name="Pohl T."/>
            <person name="Merkel B.J."/>
            <person name="Hornburger P."/>
            <person name="Mueller R.-W."/>
            <person name="Bruemmer F."/>
            <person name="Labrenz M."/>
            <person name="Spormann A.M."/>
            <person name="Op Den Camp H."/>
            <person name="Overmann J."/>
            <person name="Amann R."/>
            <person name="Jetten M.S.M."/>
            <person name="Mascher T."/>
            <person name="Medema M.H."/>
            <person name="Devos D.P."/>
            <person name="Kaster A.-K."/>
            <person name="Ovreas L."/>
            <person name="Rohde M."/>
            <person name="Galperin M.Y."/>
            <person name="Jogler C."/>
        </authorList>
    </citation>
    <scope>NUCLEOTIDE SEQUENCE [LARGE SCALE GENOMIC DNA]</scope>
    <source>
        <strain evidence="2 3">CA13</strain>
    </source>
</reference>
<dbReference type="AlphaFoldDB" id="A0A5C5Z3G6"/>
<dbReference type="Proteomes" id="UP000315010">
    <property type="component" value="Unassembled WGS sequence"/>
</dbReference>
<gene>
    <name evidence="2" type="ORF">CA13_31980</name>
</gene>
<sequence>MIGGKNIATIHEFDLLSGASPLRIVKFTNSWVKSLKGKRGLRHASQQENGGKGNSAWPKSNEFEQ</sequence>
<keyword evidence="3" id="KW-1185">Reference proteome</keyword>
<evidence type="ECO:0000313" key="3">
    <source>
        <dbReference type="Proteomes" id="UP000315010"/>
    </source>
</evidence>
<feature type="region of interest" description="Disordered" evidence="1">
    <location>
        <begin position="38"/>
        <end position="65"/>
    </location>
</feature>
<protein>
    <submittedName>
        <fullName evidence="2">Uncharacterized protein</fullName>
    </submittedName>
</protein>
<dbReference type="EMBL" id="SJPJ01000001">
    <property type="protein sequence ID" value="TWT81745.1"/>
    <property type="molecule type" value="Genomic_DNA"/>
</dbReference>
<proteinExistence type="predicted"/>